<evidence type="ECO:0000313" key="3">
    <source>
        <dbReference type="Proteomes" id="UP000007883"/>
    </source>
</evidence>
<dbReference type="STRING" id="983917.RGE_20440"/>
<gene>
    <name evidence="2" type="ordered locus">RGE_20440</name>
</gene>
<proteinExistence type="predicted"/>
<dbReference type="AlphaFoldDB" id="I0HQU8"/>
<protein>
    <submittedName>
        <fullName evidence="2">Uncharacterized protein</fullName>
    </submittedName>
</protein>
<dbReference type="Proteomes" id="UP000007883">
    <property type="component" value="Chromosome"/>
</dbReference>
<dbReference type="KEGG" id="rge:RGE_20440"/>
<evidence type="ECO:0000313" key="2">
    <source>
        <dbReference type="EMBL" id="BAL95385.1"/>
    </source>
</evidence>
<feature type="compositionally biased region" description="Gly residues" evidence="1">
    <location>
        <begin position="30"/>
        <end position="42"/>
    </location>
</feature>
<reference evidence="2 3" key="1">
    <citation type="journal article" date="2012" name="J. Bacteriol.">
        <title>Complete genome sequence of phototrophic betaproteobacterium Rubrivivax gelatinosus IL144.</title>
        <authorList>
            <person name="Nagashima S."/>
            <person name="Kamimura A."/>
            <person name="Shimizu T."/>
            <person name="Nakamura-isaki S."/>
            <person name="Aono E."/>
            <person name="Sakamoto K."/>
            <person name="Ichikawa N."/>
            <person name="Nakazawa H."/>
            <person name="Sekine M."/>
            <person name="Yamazaki S."/>
            <person name="Fujita N."/>
            <person name="Shimada K."/>
            <person name="Hanada S."/>
            <person name="Nagashima K.V.P."/>
        </authorList>
    </citation>
    <scope>NUCLEOTIDE SEQUENCE [LARGE SCALE GENOMIC DNA]</scope>
    <source>
        <strain evidence="3">NBRC 100245 / IL144</strain>
    </source>
</reference>
<sequence>MRGPPRPATGPRMATDLRERVSSAQRKNSRGGGEVTRGHSGC</sequence>
<evidence type="ECO:0000256" key="1">
    <source>
        <dbReference type="SAM" id="MobiDB-lite"/>
    </source>
</evidence>
<dbReference type="PATRIC" id="fig|983917.3.peg.1975"/>
<name>I0HQU8_RUBGI</name>
<dbReference type="EMBL" id="AP012320">
    <property type="protein sequence ID" value="BAL95385.1"/>
    <property type="molecule type" value="Genomic_DNA"/>
</dbReference>
<feature type="region of interest" description="Disordered" evidence="1">
    <location>
        <begin position="1"/>
        <end position="42"/>
    </location>
</feature>
<keyword evidence="3" id="KW-1185">Reference proteome</keyword>
<dbReference type="HOGENOM" id="CLU_3257333_0_0_4"/>
<organism evidence="2 3">
    <name type="scientific">Rubrivivax gelatinosus (strain NBRC 100245 / IL144)</name>
    <dbReference type="NCBI Taxonomy" id="983917"/>
    <lineage>
        <taxon>Bacteria</taxon>
        <taxon>Pseudomonadati</taxon>
        <taxon>Pseudomonadota</taxon>
        <taxon>Betaproteobacteria</taxon>
        <taxon>Burkholderiales</taxon>
        <taxon>Sphaerotilaceae</taxon>
        <taxon>Rubrivivax</taxon>
    </lineage>
</organism>
<accession>I0HQU8</accession>